<dbReference type="CDD" id="cd15831">
    <property type="entry name" value="BTAD"/>
    <property type="match status" value="1"/>
</dbReference>
<dbReference type="InterPro" id="IPR001867">
    <property type="entry name" value="OmpR/PhoB-type_DNA-bd"/>
</dbReference>
<sequence length="883" mass="94358">MEFRILGPLEVWSGRERIALGGPQNERLLAALLLAGGRVVPVPDLVDALWGDAPPPTAKHQVHKVIAKLRQVLPGVLETDGPGYRVDARVDAADFEALAARGTIAALTEGLSLWRGPALAGVDAPGLRAAVAALEERRLAVLEELTDLRLAAGESAALVVELPRLIEAHPYRERLRSLLMIALYRSARQADALAVYQQTRALFDEELGIEPGAELAELHRRVLRADPALDLPVRDTGRSTLPYDLPDFAGRRADLAAVLAATEAAPVVAVDGMAGVGKTALAVHVAHRVAGRFPHGRLLLDLRGHTPGAEPLTPETALARLLAMLGVAEHTIPEGLDQRAARWRAELADRKVLLVLDNAASAAQVRPLLPGGSGCLALITSRHRLGVLDGAEVHTLEPMPDDDAAVLFANVVGVRRAAAEPAAAAEVVELCGRLPLAIRIAATRLASRPVWTVADLARRLRDTGRLVQLTVADRSVAAAFALSHRHLDADEQRLLALLGRHPGSDFEAFSVAALAGTSPRQAEASLERLLDAHLLGQRTADRYTCHDLVRQFARELPVDDELPLARLRDFYLATATAATDVISPEGRRFEPVAELPPAHVPAIDGLDGALAWLGAEHNALLEFAARPHGWQLALVLRAYFEHSGHFGQWRDTHERALREAEDNPRATALLEFNLAAVAMWTDRPADGMAHLRRASAVAAPSDLSLRATILSNLGMLAHQQFRDVEGAAYLRASLAVEHGNARITALAVNNLALTEGRLGEPERAMAHHREALALARSAGLPTAERAVLLGTGETALRLGLVAEARTAFRAAVELARAGRFRIQEALALDGLAHATGDPAHWRAALAILRDLGVPRAEAVAAHLAAPGEPCCELCGADRAAATL</sequence>
<dbReference type="GO" id="GO:0000160">
    <property type="term" value="P:phosphorelay signal transduction system"/>
    <property type="evidence" value="ECO:0007669"/>
    <property type="project" value="InterPro"/>
</dbReference>
<dbReference type="Proteomes" id="UP000272729">
    <property type="component" value="Unassembled WGS sequence"/>
</dbReference>
<dbReference type="PANTHER" id="PTHR35807">
    <property type="entry name" value="TRANSCRIPTIONAL REGULATOR REDD-RELATED"/>
    <property type="match status" value="1"/>
</dbReference>
<dbReference type="SUPFAM" id="SSF48452">
    <property type="entry name" value="TPR-like"/>
    <property type="match status" value="2"/>
</dbReference>
<dbReference type="PRINTS" id="PR00364">
    <property type="entry name" value="DISEASERSIST"/>
</dbReference>
<keyword evidence="2" id="KW-0805">Transcription regulation</keyword>
<dbReference type="SMART" id="SM01043">
    <property type="entry name" value="BTAD"/>
    <property type="match status" value="1"/>
</dbReference>
<reference evidence="7 8" key="1">
    <citation type="submission" date="2018-10" db="EMBL/GenBank/DDBJ databases">
        <title>Sequencing the genomes of 1000 actinobacteria strains.</title>
        <authorList>
            <person name="Klenk H.-P."/>
        </authorList>
    </citation>
    <scope>NUCLEOTIDE SEQUENCE [LARGE SCALE GENOMIC DNA]</scope>
    <source>
        <strain evidence="7 8">DSM 43911</strain>
    </source>
</reference>
<dbReference type="SMART" id="SM00028">
    <property type="entry name" value="TPR"/>
    <property type="match status" value="3"/>
</dbReference>
<dbReference type="InterPro" id="IPR011990">
    <property type="entry name" value="TPR-like_helical_dom_sf"/>
</dbReference>
<dbReference type="Pfam" id="PF00931">
    <property type="entry name" value="NB-ARC"/>
    <property type="match status" value="1"/>
</dbReference>
<keyword evidence="4" id="KW-0804">Transcription</keyword>
<dbReference type="GO" id="GO:0043531">
    <property type="term" value="F:ADP binding"/>
    <property type="evidence" value="ECO:0007669"/>
    <property type="project" value="InterPro"/>
</dbReference>
<evidence type="ECO:0000256" key="4">
    <source>
        <dbReference type="ARBA" id="ARBA00023163"/>
    </source>
</evidence>
<keyword evidence="3 7" id="KW-0238">DNA-binding</keyword>
<dbReference type="PANTHER" id="PTHR35807:SF1">
    <property type="entry name" value="TRANSCRIPTIONAL REGULATOR REDD"/>
    <property type="match status" value="1"/>
</dbReference>
<dbReference type="Gene3D" id="1.10.10.10">
    <property type="entry name" value="Winged helix-like DNA-binding domain superfamily/Winged helix DNA-binding domain"/>
    <property type="match status" value="1"/>
</dbReference>
<dbReference type="InterPro" id="IPR016032">
    <property type="entry name" value="Sig_transdc_resp-reg_C-effctor"/>
</dbReference>
<feature type="domain" description="OmpR/PhoB-type" evidence="5">
    <location>
        <begin position="15"/>
        <end position="86"/>
    </location>
</feature>
<evidence type="ECO:0000256" key="2">
    <source>
        <dbReference type="ARBA" id="ARBA00023015"/>
    </source>
</evidence>
<evidence type="ECO:0000256" key="3">
    <source>
        <dbReference type="ARBA" id="ARBA00023125"/>
    </source>
</evidence>
<dbReference type="InterPro" id="IPR005158">
    <property type="entry name" value="BTAD"/>
</dbReference>
<gene>
    <name evidence="7" type="ORF">DFJ66_8156</name>
</gene>
<evidence type="ECO:0000259" key="6">
    <source>
        <dbReference type="SMART" id="SM01043"/>
    </source>
</evidence>
<dbReference type="InterPro" id="IPR002182">
    <property type="entry name" value="NB-ARC"/>
</dbReference>
<comment type="similarity">
    <text evidence="1">Belongs to the AfsR/DnrI/RedD regulatory family.</text>
</comment>
<organism evidence="7 8">
    <name type="scientific">Saccharothrix variisporea</name>
    <dbReference type="NCBI Taxonomy" id="543527"/>
    <lineage>
        <taxon>Bacteria</taxon>
        <taxon>Bacillati</taxon>
        <taxon>Actinomycetota</taxon>
        <taxon>Actinomycetes</taxon>
        <taxon>Pseudonocardiales</taxon>
        <taxon>Pseudonocardiaceae</taxon>
        <taxon>Saccharothrix</taxon>
    </lineage>
</organism>
<dbReference type="RefSeq" id="WP_170200023.1">
    <property type="nucleotide sequence ID" value="NZ_JBIUBA010000006.1"/>
</dbReference>
<dbReference type="GO" id="GO:0003677">
    <property type="term" value="F:DNA binding"/>
    <property type="evidence" value="ECO:0007669"/>
    <property type="project" value="UniProtKB-KW"/>
</dbReference>
<evidence type="ECO:0000259" key="5">
    <source>
        <dbReference type="SMART" id="SM00862"/>
    </source>
</evidence>
<protein>
    <submittedName>
        <fullName evidence="7">DNA-binding SARP family transcriptional activator</fullName>
    </submittedName>
</protein>
<evidence type="ECO:0000256" key="1">
    <source>
        <dbReference type="ARBA" id="ARBA00005820"/>
    </source>
</evidence>
<dbReference type="Pfam" id="PF03704">
    <property type="entry name" value="BTAD"/>
    <property type="match status" value="1"/>
</dbReference>
<dbReference type="InterPro" id="IPR027417">
    <property type="entry name" value="P-loop_NTPase"/>
</dbReference>
<evidence type="ECO:0000313" key="7">
    <source>
        <dbReference type="EMBL" id="RKT74785.1"/>
    </source>
</evidence>
<accession>A0A495XNK2</accession>
<dbReference type="InterPro" id="IPR019734">
    <property type="entry name" value="TPR_rpt"/>
</dbReference>
<dbReference type="SMART" id="SM00862">
    <property type="entry name" value="Trans_reg_C"/>
    <property type="match status" value="1"/>
</dbReference>
<dbReference type="Gene3D" id="3.40.50.300">
    <property type="entry name" value="P-loop containing nucleotide triphosphate hydrolases"/>
    <property type="match status" value="1"/>
</dbReference>
<name>A0A495XNK2_9PSEU</name>
<comment type="caution">
    <text evidence="7">The sequence shown here is derived from an EMBL/GenBank/DDBJ whole genome shotgun (WGS) entry which is preliminary data.</text>
</comment>
<dbReference type="AlphaFoldDB" id="A0A495XNK2"/>
<dbReference type="InterPro" id="IPR036388">
    <property type="entry name" value="WH-like_DNA-bd_sf"/>
</dbReference>
<evidence type="ECO:0000313" key="8">
    <source>
        <dbReference type="Proteomes" id="UP000272729"/>
    </source>
</evidence>
<feature type="domain" description="Bacterial transcriptional activator" evidence="6">
    <location>
        <begin position="90"/>
        <end position="223"/>
    </location>
</feature>
<proteinExistence type="inferred from homology"/>
<dbReference type="InterPro" id="IPR051677">
    <property type="entry name" value="AfsR-DnrI-RedD_regulator"/>
</dbReference>
<keyword evidence="8" id="KW-1185">Reference proteome</keyword>
<dbReference type="Gene3D" id="1.25.40.10">
    <property type="entry name" value="Tetratricopeptide repeat domain"/>
    <property type="match status" value="2"/>
</dbReference>
<dbReference type="SUPFAM" id="SSF52540">
    <property type="entry name" value="P-loop containing nucleoside triphosphate hydrolases"/>
    <property type="match status" value="1"/>
</dbReference>
<dbReference type="EMBL" id="RBXR01000001">
    <property type="protein sequence ID" value="RKT74785.1"/>
    <property type="molecule type" value="Genomic_DNA"/>
</dbReference>
<dbReference type="SUPFAM" id="SSF46894">
    <property type="entry name" value="C-terminal effector domain of the bipartite response regulators"/>
    <property type="match status" value="1"/>
</dbReference>
<dbReference type="GO" id="GO:0006355">
    <property type="term" value="P:regulation of DNA-templated transcription"/>
    <property type="evidence" value="ECO:0007669"/>
    <property type="project" value="InterPro"/>
</dbReference>